<organism evidence="1 2">
    <name type="scientific">Polymorphospora rubra</name>
    <dbReference type="NCBI Taxonomy" id="338584"/>
    <lineage>
        <taxon>Bacteria</taxon>
        <taxon>Bacillati</taxon>
        <taxon>Actinomycetota</taxon>
        <taxon>Actinomycetes</taxon>
        <taxon>Micromonosporales</taxon>
        <taxon>Micromonosporaceae</taxon>
        <taxon>Polymorphospora</taxon>
    </lineage>
</organism>
<dbReference type="KEGG" id="pry:Prubr_19790"/>
<name>A0A810MZY9_9ACTN</name>
<dbReference type="RefSeq" id="WP_212824070.1">
    <property type="nucleotide sequence ID" value="NZ_AP023359.1"/>
</dbReference>
<protein>
    <submittedName>
        <fullName evidence="1">Uncharacterized protein</fullName>
    </submittedName>
</protein>
<proteinExistence type="predicted"/>
<keyword evidence="2" id="KW-1185">Reference proteome</keyword>
<dbReference type="AlphaFoldDB" id="A0A810MZY9"/>
<accession>A0A810MZY9</accession>
<evidence type="ECO:0000313" key="2">
    <source>
        <dbReference type="Proteomes" id="UP000680866"/>
    </source>
</evidence>
<dbReference type="EMBL" id="AP023359">
    <property type="protein sequence ID" value="BCJ64958.1"/>
    <property type="molecule type" value="Genomic_DNA"/>
</dbReference>
<reference evidence="1" key="1">
    <citation type="submission" date="2020-08" db="EMBL/GenBank/DDBJ databases">
        <title>Whole genome shotgun sequence of Polymorphospora rubra NBRC 101157.</title>
        <authorList>
            <person name="Komaki H."/>
            <person name="Tamura T."/>
        </authorList>
    </citation>
    <scope>NUCLEOTIDE SEQUENCE</scope>
    <source>
        <strain evidence="1">NBRC 101157</strain>
    </source>
</reference>
<sequence>MTDDSGRALAVAEREILAALLELPIRHGWRLRAEAERLRVRAVCGCGCPTVYFTDGPVGGTELVAEAEVAGTDGDVVLLFASASGVDSLEYVWLGDLPPTGWPPAGSLINLRVR</sequence>
<evidence type="ECO:0000313" key="1">
    <source>
        <dbReference type="EMBL" id="BCJ64958.1"/>
    </source>
</evidence>
<gene>
    <name evidence="1" type="ORF">Prubr_19790</name>
</gene>
<dbReference type="Proteomes" id="UP000680866">
    <property type="component" value="Chromosome"/>
</dbReference>